<evidence type="ECO:0000313" key="9">
    <source>
        <dbReference type="EMBL" id="HIX53193.1"/>
    </source>
</evidence>
<dbReference type="NCBIfam" id="TIGR03025">
    <property type="entry name" value="EPS_sugtrans"/>
    <property type="match status" value="1"/>
</dbReference>
<dbReference type="InterPro" id="IPR003362">
    <property type="entry name" value="Bact_transf"/>
</dbReference>
<evidence type="ECO:0000313" key="10">
    <source>
        <dbReference type="Proteomes" id="UP000886780"/>
    </source>
</evidence>
<evidence type="ECO:0000256" key="2">
    <source>
        <dbReference type="ARBA" id="ARBA00006464"/>
    </source>
</evidence>
<dbReference type="PANTHER" id="PTHR30576">
    <property type="entry name" value="COLANIC BIOSYNTHESIS UDP-GLUCOSE LIPID CARRIER TRANSFERASE"/>
    <property type="match status" value="1"/>
</dbReference>
<feature type="transmembrane region" description="Helical" evidence="7">
    <location>
        <begin position="111"/>
        <end position="135"/>
    </location>
</feature>
<dbReference type="GO" id="GO:0016020">
    <property type="term" value="C:membrane"/>
    <property type="evidence" value="ECO:0007669"/>
    <property type="project" value="UniProtKB-SubCell"/>
</dbReference>
<feature type="transmembrane region" description="Helical" evidence="7">
    <location>
        <begin position="50"/>
        <end position="68"/>
    </location>
</feature>
<evidence type="ECO:0000256" key="4">
    <source>
        <dbReference type="ARBA" id="ARBA00022692"/>
    </source>
</evidence>
<dbReference type="GO" id="GO:0016780">
    <property type="term" value="F:phosphotransferase activity, for other substituted phosphate groups"/>
    <property type="evidence" value="ECO:0007669"/>
    <property type="project" value="TreeGrafter"/>
</dbReference>
<evidence type="ECO:0000256" key="5">
    <source>
        <dbReference type="ARBA" id="ARBA00022989"/>
    </source>
</evidence>
<reference evidence="9" key="1">
    <citation type="journal article" date="2021" name="PeerJ">
        <title>Extensive microbial diversity within the chicken gut microbiome revealed by metagenomics and culture.</title>
        <authorList>
            <person name="Gilroy R."/>
            <person name="Ravi A."/>
            <person name="Getino M."/>
            <person name="Pursley I."/>
            <person name="Horton D.L."/>
            <person name="Alikhan N.F."/>
            <person name="Baker D."/>
            <person name="Gharbi K."/>
            <person name="Hall N."/>
            <person name="Watson M."/>
            <person name="Adriaenssens E.M."/>
            <person name="Foster-Nyarko E."/>
            <person name="Jarju S."/>
            <person name="Secka A."/>
            <person name="Antonio M."/>
            <person name="Oren A."/>
            <person name="Chaudhuri R.R."/>
            <person name="La Ragione R."/>
            <person name="Hildebrand F."/>
            <person name="Pallen M.J."/>
        </authorList>
    </citation>
    <scope>NUCLEOTIDE SEQUENCE</scope>
    <source>
        <strain evidence="9">ChiGjej4B4-12881</strain>
    </source>
</reference>
<comment type="similarity">
    <text evidence="2">Belongs to the bacterial sugar transferase family.</text>
</comment>
<feature type="domain" description="Bacterial sugar transferase" evidence="8">
    <location>
        <begin position="255"/>
        <end position="435"/>
    </location>
</feature>
<dbReference type="Pfam" id="PF02397">
    <property type="entry name" value="Bac_transf"/>
    <property type="match status" value="1"/>
</dbReference>
<keyword evidence="3 9" id="KW-0808">Transferase</keyword>
<keyword evidence="6 7" id="KW-0472">Membrane</keyword>
<feature type="transmembrane region" description="Helical" evidence="7">
    <location>
        <begin position="80"/>
        <end position="99"/>
    </location>
</feature>
<feature type="transmembrane region" description="Helical" evidence="7">
    <location>
        <begin position="260"/>
        <end position="281"/>
    </location>
</feature>
<evidence type="ECO:0000256" key="7">
    <source>
        <dbReference type="SAM" id="Phobius"/>
    </source>
</evidence>
<gene>
    <name evidence="9" type="ORF">IAA28_10370</name>
</gene>
<accession>A0A9D1W655</accession>
<name>A0A9D1W655_9FIRM</name>
<evidence type="ECO:0000259" key="8">
    <source>
        <dbReference type="Pfam" id="PF02397"/>
    </source>
</evidence>
<sequence length="445" mass="51878">MKTQERYKRLVKLLFSLVLTGLLTAIYAFVWTYYFNEKMLQAPFFRRGNWMMICLYGVLLVFFMKTYGGYKVGYLKKGNLIYSQILSVVFLNTFTYFQIAVLDKRFYSPTVLVLMTLADAAAIVIWTMIYEQIYIWMYPPRRMLMVYGDRSDYHLMEKMNAREDKYEIKDMMSYRQGFEQFKDRVKGFDGVIVGDMPSHDRNLILKYCFEHGIRTYAVPKVSDILLRSSDELTLFDSPLLLSRNGGLSIEQEFMKRTMDVVLSFAAAMITLPFFAVIGAAIKLTDGGPVFYKQVRLTKDRKEFEIYKFRTMIQNAEAESGARLASEKDPRILPVGRFLRATRLDELPQIYNILKGDMSIVGPRPERPELAAEIEAEIPEFRYRLKVKAGLTGYAQVYGKYNTTSYDKLKLDLTYIRNYSILLDLKLIIMTPKIMFMKESTEGVKQ</sequence>
<keyword evidence="4 7" id="KW-0812">Transmembrane</keyword>
<evidence type="ECO:0000256" key="3">
    <source>
        <dbReference type="ARBA" id="ARBA00022679"/>
    </source>
</evidence>
<feature type="transmembrane region" description="Helical" evidence="7">
    <location>
        <begin position="12"/>
        <end position="30"/>
    </location>
</feature>
<reference evidence="9" key="2">
    <citation type="submission" date="2021-04" db="EMBL/GenBank/DDBJ databases">
        <authorList>
            <person name="Gilroy R."/>
        </authorList>
    </citation>
    <scope>NUCLEOTIDE SEQUENCE</scope>
    <source>
        <strain evidence="9">ChiGjej4B4-12881</strain>
    </source>
</reference>
<dbReference type="InterPro" id="IPR017475">
    <property type="entry name" value="EPS_sugar_tfrase"/>
</dbReference>
<dbReference type="AlphaFoldDB" id="A0A9D1W655"/>
<keyword evidence="5 7" id="KW-1133">Transmembrane helix</keyword>
<dbReference type="PANTHER" id="PTHR30576:SF0">
    <property type="entry name" value="UNDECAPRENYL-PHOSPHATE N-ACETYLGALACTOSAMINYL 1-PHOSPHATE TRANSFERASE-RELATED"/>
    <property type="match status" value="1"/>
</dbReference>
<organism evidence="9 10">
    <name type="scientific">Candidatus Lachnoclostridium stercoripullorum</name>
    <dbReference type="NCBI Taxonomy" id="2838635"/>
    <lineage>
        <taxon>Bacteria</taxon>
        <taxon>Bacillati</taxon>
        <taxon>Bacillota</taxon>
        <taxon>Clostridia</taxon>
        <taxon>Lachnospirales</taxon>
        <taxon>Lachnospiraceae</taxon>
    </lineage>
</organism>
<protein>
    <submittedName>
        <fullName evidence="9">Sugar transferase</fullName>
    </submittedName>
</protein>
<dbReference type="EMBL" id="DXEU01000188">
    <property type="protein sequence ID" value="HIX53193.1"/>
    <property type="molecule type" value="Genomic_DNA"/>
</dbReference>
<evidence type="ECO:0000256" key="1">
    <source>
        <dbReference type="ARBA" id="ARBA00004141"/>
    </source>
</evidence>
<comment type="caution">
    <text evidence="9">The sequence shown here is derived from an EMBL/GenBank/DDBJ whole genome shotgun (WGS) entry which is preliminary data.</text>
</comment>
<comment type="subcellular location">
    <subcellularLocation>
        <location evidence="1">Membrane</location>
        <topology evidence="1">Multi-pass membrane protein</topology>
    </subcellularLocation>
</comment>
<dbReference type="Proteomes" id="UP000886780">
    <property type="component" value="Unassembled WGS sequence"/>
</dbReference>
<evidence type="ECO:0000256" key="6">
    <source>
        <dbReference type="ARBA" id="ARBA00023136"/>
    </source>
</evidence>
<proteinExistence type="inferred from homology"/>